<accession>A0AAD7TUQ3</accession>
<keyword evidence="4" id="KW-1185">Reference proteome</keyword>
<gene>
    <name evidence="3" type="ORF">ONZ51_g5121</name>
</gene>
<dbReference type="EMBL" id="JAPEVG010000106">
    <property type="protein sequence ID" value="KAJ8482819.1"/>
    <property type="molecule type" value="Genomic_DNA"/>
</dbReference>
<organism evidence="3 4">
    <name type="scientific">Trametes cubensis</name>
    <dbReference type="NCBI Taxonomy" id="1111947"/>
    <lineage>
        <taxon>Eukaryota</taxon>
        <taxon>Fungi</taxon>
        <taxon>Dikarya</taxon>
        <taxon>Basidiomycota</taxon>
        <taxon>Agaricomycotina</taxon>
        <taxon>Agaricomycetes</taxon>
        <taxon>Polyporales</taxon>
        <taxon>Polyporaceae</taxon>
        <taxon>Trametes</taxon>
    </lineage>
</organism>
<comment type="caution">
    <text evidence="3">The sequence shown here is derived from an EMBL/GenBank/DDBJ whole genome shotgun (WGS) entry which is preliminary data.</text>
</comment>
<reference evidence="3" key="1">
    <citation type="submission" date="2022-11" db="EMBL/GenBank/DDBJ databases">
        <title>Genome Sequence of Cubamyces cubensis.</title>
        <authorList>
            <person name="Buettner E."/>
        </authorList>
    </citation>
    <scope>NUCLEOTIDE SEQUENCE</scope>
    <source>
        <strain evidence="3">MPL-01</strain>
    </source>
</reference>
<dbReference type="Proteomes" id="UP001215151">
    <property type="component" value="Unassembled WGS sequence"/>
</dbReference>
<feature type="compositionally biased region" description="Low complexity" evidence="1">
    <location>
        <begin position="187"/>
        <end position="201"/>
    </location>
</feature>
<keyword evidence="2" id="KW-0472">Membrane</keyword>
<sequence length="334" mass="37277">MSDFAFNVWGAVASAIGVLTLVPTFMYLFLCRMPSSKYRVLKVALEEVEKNFNDGLQQGLIRPEHDLHRLYNWLWSIQVRFDDITDEVDNIKSWRDELAYWYGGFSSRITFVYDDVIELRKLIARRSSRERRALVAAGIASRLAEISSKREHFSYIGSGVMLHLPTREQSMDLPRYHPSPPSSESYRATASTRVSAVASSSPEPPAYNQMHAPSPSSAHSDIVNPAARAMPQTYDCCGVTSQGRRHLDWDADLTELLSAVLIHACRADKGKHDNQLRREMLRRFGTQLLEGLDAPCDAGAGVPAKRDGAVHCHTSTAIGSDGSQKDTVGRGEHE</sequence>
<feature type="region of interest" description="Disordered" evidence="1">
    <location>
        <begin position="315"/>
        <end position="334"/>
    </location>
</feature>
<feature type="region of interest" description="Disordered" evidence="1">
    <location>
        <begin position="171"/>
        <end position="219"/>
    </location>
</feature>
<evidence type="ECO:0000256" key="1">
    <source>
        <dbReference type="SAM" id="MobiDB-lite"/>
    </source>
</evidence>
<feature type="transmembrane region" description="Helical" evidence="2">
    <location>
        <begin position="6"/>
        <end position="30"/>
    </location>
</feature>
<proteinExistence type="predicted"/>
<name>A0AAD7TUQ3_9APHY</name>
<dbReference type="AlphaFoldDB" id="A0AAD7TUQ3"/>
<feature type="compositionally biased region" description="Basic and acidic residues" evidence="1">
    <location>
        <begin position="323"/>
        <end position="334"/>
    </location>
</feature>
<evidence type="ECO:0000256" key="2">
    <source>
        <dbReference type="SAM" id="Phobius"/>
    </source>
</evidence>
<evidence type="ECO:0000313" key="4">
    <source>
        <dbReference type="Proteomes" id="UP001215151"/>
    </source>
</evidence>
<protein>
    <submittedName>
        <fullName evidence="3">Uncharacterized protein</fullName>
    </submittedName>
</protein>
<keyword evidence="2" id="KW-1133">Transmembrane helix</keyword>
<evidence type="ECO:0000313" key="3">
    <source>
        <dbReference type="EMBL" id="KAJ8482819.1"/>
    </source>
</evidence>
<keyword evidence="2" id="KW-0812">Transmembrane</keyword>